<accession>A0ABW3PA88</accession>
<proteinExistence type="predicted"/>
<evidence type="ECO:0000256" key="1">
    <source>
        <dbReference type="SAM" id="MobiDB-lite"/>
    </source>
</evidence>
<comment type="caution">
    <text evidence="2">The sequence shown here is derived from an EMBL/GenBank/DDBJ whole genome shotgun (WGS) entry which is preliminary data.</text>
</comment>
<evidence type="ECO:0000313" key="2">
    <source>
        <dbReference type="EMBL" id="MFD1121842.1"/>
    </source>
</evidence>
<dbReference type="Proteomes" id="UP001597206">
    <property type="component" value="Unassembled WGS sequence"/>
</dbReference>
<dbReference type="InterPro" id="IPR048683">
    <property type="entry name" value="Sf6_terminase"/>
</dbReference>
<dbReference type="EMBL" id="JBHTLN010000001">
    <property type="protein sequence ID" value="MFD1121842.1"/>
    <property type="molecule type" value="Genomic_DNA"/>
</dbReference>
<reference evidence="3" key="1">
    <citation type="journal article" date="2019" name="Int. J. Syst. Evol. Microbiol.">
        <title>The Global Catalogue of Microorganisms (GCM) 10K type strain sequencing project: providing services to taxonomists for standard genome sequencing and annotation.</title>
        <authorList>
            <consortium name="The Broad Institute Genomics Platform"/>
            <consortium name="The Broad Institute Genome Sequencing Center for Infectious Disease"/>
            <person name="Wu L."/>
            <person name="Ma J."/>
        </authorList>
    </citation>
    <scope>NUCLEOTIDE SEQUENCE [LARGE SCALE GENOMIC DNA]</scope>
    <source>
        <strain evidence="3">CCUG 58411</strain>
    </source>
</reference>
<gene>
    <name evidence="2" type="ORF">ACFQ2T_04955</name>
</gene>
<dbReference type="Pfam" id="PF20901">
    <property type="entry name" value="Sf6_terminase"/>
    <property type="match status" value="1"/>
</dbReference>
<evidence type="ECO:0008006" key="4">
    <source>
        <dbReference type="Google" id="ProtNLM"/>
    </source>
</evidence>
<feature type="region of interest" description="Disordered" evidence="1">
    <location>
        <begin position="149"/>
        <end position="185"/>
    </location>
</feature>
<organism evidence="2 3">
    <name type="scientific">Methylophilus flavus</name>
    <dbReference type="NCBI Taxonomy" id="640084"/>
    <lineage>
        <taxon>Bacteria</taxon>
        <taxon>Pseudomonadati</taxon>
        <taxon>Pseudomonadota</taxon>
        <taxon>Betaproteobacteria</taxon>
        <taxon>Nitrosomonadales</taxon>
        <taxon>Methylophilaceae</taxon>
        <taxon>Methylophilus</taxon>
    </lineage>
</organism>
<name>A0ABW3PA88_9PROT</name>
<keyword evidence="3" id="KW-1185">Reference proteome</keyword>
<dbReference type="RefSeq" id="WP_379031311.1">
    <property type="nucleotide sequence ID" value="NZ_JBHTLN010000001.1"/>
</dbReference>
<sequence>MTVTKKARGIPSKFTDELFQTVCERIADGEPLRQICRSEGMPTYKTIYNWIDEDNKLLQSNDEEVRSASKHLSTRFARAREDGHDAIAEETMQIADDGTNDWMENKSKEGEIVGWKLNGEHVQRSKLRIETRLKLLAKWNPKKYGDKVELSGPGEQGEHIFKNTSAAPQLPKEEWLKAHGIDLPK</sequence>
<protein>
    <recommendedName>
        <fullName evidence="4">Terminase small subunit protein</fullName>
    </recommendedName>
</protein>
<evidence type="ECO:0000313" key="3">
    <source>
        <dbReference type="Proteomes" id="UP001597206"/>
    </source>
</evidence>
<dbReference type="Gene3D" id="1.10.10.60">
    <property type="entry name" value="Homeodomain-like"/>
    <property type="match status" value="1"/>
</dbReference>
<feature type="compositionally biased region" description="Basic and acidic residues" evidence="1">
    <location>
        <begin position="171"/>
        <end position="185"/>
    </location>
</feature>